<proteinExistence type="predicted"/>
<comment type="caution">
    <text evidence="1">The sequence shown here is derived from an EMBL/GenBank/DDBJ whole genome shotgun (WGS) entry which is preliminary data.</text>
</comment>
<gene>
    <name evidence="1" type="ORF">S12H4_37932</name>
</gene>
<dbReference type="AlphaFoldDB" id="X1S755"/>
<accession>X1S755</accession>
<dbReference type="EMBL" id="BARW01022783">
    <property type="protein sequence ID" value="GAI88872.1"/>
    <property type="molecule type" value="Genomic_DNA"/>
</dbReference>
<organism evidence="1">
    <name type="scientific">marine sediment metagenome</name>
    <dbReference type="NCBI Taxonomy" id="412755"/>
    <lineage>
        <taxon>unclassified sequences</taxon>
        <taxon>metagenomes</taxon>
        <taxon>ecological metagenomes</taxon>
    </lineage>
</organism>
<name>X1S755_9ZZZZ</name>
<reference evidence="1" key="1">
    <citation type="journal article" date="2014" name="Front. Microbiol.">
        <title>High frequency of phylogenetically diverse reductive dehalogenase-homologous genes in deep subseafloor sedimentary metagenomes.</title>
        <authorList>
            <person name="Kawai M."/>
            <person name="Futagami T."/>
            <person name="Toyoda A."/>
            <person name="Takaki Y."/>
            <person name="Nishi S."/>
            <person name="Hori S."/>
            <person name="Arai W."/>
            <person name="Tsubouchi T."/>
            <person name="Morono Y."/>
            <person name="Uchiyama I."/>
            <person name="Ito T."/>
            <person name="Fujiyama A."/>
            <person name="Inagaki F."/>
            <person name="Takami H."/>
        </authorList>
    </citation>
    <scope>NUCLEOTIDE SEQUENCE</scope>
    <source>
        <strain evidence="1">Expedition CK06-06</strain>
    </source>
</reference>
<evidence type="ECO:0000313" key="1">
    <source>
        <dbReference type="EMBL" id="GAI88872.1"/>
    </source>
</evidence>
<sequence length="249" mass="29425">ELQIFERNRYHRRSYIKAVIHALKSLGYRRGIIFMHLFGDDKTRYAFHLHVLVDGGWLEPEELDDLCRKLRRMIYPDWVVKRWGDKLAVNYHYKPTQAQVYQALDYCSRPTFTQREGNEWLADSIRGERKVRTWGKWDEVPKWHLDESEKKVHSLVALEKGKCPVCGEPIKWGKGVVPKALLDLEGSTEIATGYFLLPPIRPPPEGRLDFTNLTELDDDDDRKHPNDIRKEIDRHRELISRRQDCEFAS</sequence>
<feature type="non-terminal residue" evidence="1">
    <location>
        <position position="1"/>
    </location>
</feature>
<protein>
    <submittedName>
        <fullName evidence="1">Uncharacterized protein</fullName>
    </submittedName>
</protein>